<dbReference type="SUPFAM" id="SSF52540">
    <property type="entry name" value="P-loop containing nucleoside triphosphate hydrolases"/>
    <property type="match status" value="1"/>
</dbReference>
<dbReference type="GO" id="GO:0046872">
    <property type="term" value="F:metal ion binding"/>
    <property type="evidence" value="ECO:0007669"/>
    <property type="project" value="UniProtKB-KW"/>
</dbReference>
<comment type="similarity">
    <text evidence="2">Belongs to the TsaE family.</text>
</comment>
<keyword evidence="5" id="KW-0819">tRNA processing</keyword>
<keyword evidence="11" id="KW-0808">Transferase</keyword>
<evidence type="ECO:0000256" key="6">
    <source>
        <dbReference type="ARBA" id="ARBA00022723"/>
    </source>
</evidence>
<dbReference type="InterPro" id="IPR003442">
    <property type="entry name" value="T6A_TsaE"/>
</dbReference>
<evidence type="ECO:0000313" key="12">
    <source>
        <dbReference type="Proteomes" id="UP000471298"/>
    </source>
</evidence>
<evidence type="ECO:0000256" key="8">
    <source>
        <dbReference type="ARBA" id="ARBA00022840"/>
    </source>
</evidence>
<dbReference type="RefSeq" id="WP_152810482.1">
    <property type="nucleotide sequence ID" value="NZ_WHNW01000007.1"/>
</dbReference>
<evidence type="ECO:0000256" key="2">
    <source>
        <dbReference type="ARBA" id="ARBA00007599"/>
    </source>
</evidence>
<evidence type="ECO:0000256" key="3">
    <source>
        <dbReference type="ARBA" id="ARBA00019010"/>
    </source>
</evidence>
<gene>
    <name evidence="11" type="primary">tsaE</name>
    <name evidence="11" type="ORF">GCU85_07075</name>
</gene>
<dbReference type="GO" id="GO:0002949">
    <property type="term" value="P:tRNA threonylcarbamoyladenosine modification"/>
    <property type="evidence" value="ECO:0007669"/>
    <property type="project" value="InterPro"/>
</dbReference>
<comment type="subcellular location">
    <subcellularLocation>
        <location evidence="1">Cytoplasm</location>
    </subcellularLocation>
</comment>
<dbReference type="AlphaFoldDB" id="A0A6N7EVI9"/>
<comment type="caution">
    <text evidence="11">The sequence shown here is derived from an EMBL/GenBank/DDBJ whole genome shotgun (WGS) entry which is preliminary data.</text>
</comment>
<dbReference type="EMBL" id="WHNW01000007">
    <property type="protein sequence ID" value="MPV86492.1"/>
    <property type="molecule type" value="Genomic_DNA"/>
</dbReference>
<evidence type="ECO:0000256" key="4">
    <source>
        <dbReference type="ARBA" id="ARBA00022490"/>
    </source>
</evidence>
<keyword evidence="6" id="KW-0479">Metal-binding</keyword>
<keyword evidence="8" id="KW-0067">ATP-binding</keyword>
<evidence type="ECO:0000256" key="9">
    <source>
        <dbReference type="ARBA" id="ARBA00022842"/>
    </source>
</evidence>
<sequence>MQSHSIDITDISQLAQVAKQLSHDSHGSLWIYLIGDLGAGKTTFSQLFIQAKDYSGIVNSPTYAIMNEYDIDNNANNSNSTNIDKPVSIIHCDLYRLGSPEELYEIGLIDMVLEKQATCLVEWPEKGRGVLPRPDIQLHFQYTADGRRTLTITR</sequence>
<dbReference type="NCBIfam" id="TIGR00150">
    <property type="entry name" value="T6A_YjeE"/>
    <property type="match status" value="1"/>
</dbReference>
<protein>
    <recommendedName>
        <fullName evidence="3">tRNA threonylcarbamoyladenosine biosynthesis protein TsaE</fullName>
    </recommendedName>
    <alternativeName>
        <fullName evidence="10">t(6)A37 threonylcarbamoyladenosine biosynthesis protein TsaE</fullName>
    </alternativeName>
</protein>
<evidence type="ECO:0000256" key="5">
    <source>
        <dbReference type="ARBA" id="ARBA00022694"/>
    </source>
</evidence>
<evidence type="ECO:0000256" key="1">
    <source>
        <dbReference type="ARBA" id="ARBA00004496"/>
    </source>
</evidence>
<keyword evidence="4" id="KW-0963">Cytoplasm</keyword>
<accession>A0A6N7EVI9</accession>
<dbReference type="Pfam" id="PF02367">
    <property type="entry name" value="TsaE"/>
    <property type="match status" value="1"/>
</dbReference>
<dbReference type="Gene3D" id="3.40.50.300">
    <property type="entry name" value="P-loop containing nucleotide triphosphate hydrolases"/>
    <property type="match status" value="1"/>
</dbReference>
<dbReference type="InParanoid" id="A0A6N7EVI9"/>
<evidence type="ECO:0000256" key="10">
    <source>
        <dbReference type="ARBA" id="ARBA00032441"/>
    </source>
</evidence>
<keyword evidence="12" id="KW-1185">Reference proteome</keyword>
<keyword evidence="7" id="KW-0547">Nucleotide-binding</keyword>
<reference evidence="11 12" key="1">
    <citation type="submission" date="2019-10" db="EMBL/GenBank/DDBJ databases">
        <title>Cardiobacteriales fam. a chemoheterotrophic member of the order Cardiobacteriales, and proposal of Cardiobacteriales fam. nov.</title>
        <authorList>
            <person name="Wang C."/>
        </authorList>
    </citation>
    <scope>NUCLEOTIDE SEQUENCE [LARGE SCALE GENOMIC DNA]</scope>
    <source>
        <strain evidence="11 12">ML27</strain>
    </source>
</reference>
<dbReference type="GO" id="GO:0005737">
    <property type="term" value="C:cytoplasm"/>
    <property type="evidence" value="ECO:0007669"/>
    <property type="project" value="UniProtKB-SubCell"/>
</dbReference>
<keyword evidence="9" id="KW-0460">Magnesium</keyword>
<dbReference type="PANTHER" id="PTHR33540:SF2">
    <property type="entry name" value="TRNA THREONYLCARBAMOYLADENOSINE BIOSYNTHESIS PROTEIN TSAE"/>
    <property type="match status" value="1"/>
</dbReference>
<organism evidence="11 12">
    <name type="scientific">Ostreibacterium oceani</name>
    <dbReference type="NCBI Taxonomy" id="2654998"/>
    <lineage>
        <taxon>Bacteria</taxon>
        <taxon>Pseudomonadati</taxon>
        <taxon>Pseudomonadota</taxon>
        <taxon>Gammaproteobacteria</taxon>
        <taxon>Cardiobacteriales</taxon>
        <taxon>Ostreibacteriaceae</taxon>
        <taxon>Ostreibacterium</taxon>
    </lineage>
</organism>
<dbReference type="GO" id="GO:0005524">
    <property type="term" value="F:ATP binding"/>
    <property type="evidence" value="ECO:0007669"/>
    <property type="project" value="UniProtKB-KW"/>
</dbReference>
<dbReference type="GO" id="GO:0016740">
    <property type="term" value="F:transferase activity"/>
    <property type="evidence" value="ECO:0007669"/>
    <property type="project" value="UniProtKB-KW"/>
</dbReference>
<dbReference type="InterPro" id="IPR027417">
    <property type="entry name" value="P-loop_NTPase"/>
</dbReference>
<proteinExistence type="inferred from homology"/>
<name>A0A6N7EVI9_9GAMM</name>
<evidence type="ECO:0000256" key="7">
    <source>
        <dbReference type="ARBA" id="ARBA00022741"/>
    </source>
</evidence>
<dbReference type="Proteomes" id="UP000471298">
    <property type="component" value="Unassembled WGS sequence"/>
</dbReference>
<dbReference type="FunCoup" id="A0A6N7EVI9">
    <property type="interactions" value="262"/>
</dbReference>
<evidence type="ECO:0000313" key="11">
    <source>
        <dbReference type="EMBL" id="MPV86492.1"/>
    </source>
</evidence>
<dbReference type="PANTHER" id="PTHR33540">
    <property type="entry name" value="TRNA THREONYLCARBAMOYLADENOSINE BIOSYNTHESIS PROTEIN TSAE"/>
    <property type="match status" value="1"/>
</dbReference>